<dbReference type="EMBL" id="AP022843">
    <property type="protein sequence ID" value="BCB08585.1"/>
    <property type="molecule type" value="Genomic_DNA"/>
</dbReference>
<gene>
    <name evidence="8" type="ORF">HHSLTHF2_24750</name>
</gene>
<dbReference type="AlphaFoldDB" id="A0A6F8U6Q0"/>
<evidence type="ECO:0000256" key="5">
    <source>
        <dbReference type="ARBA" id="ARBA00023136"/>
    </source>
</evidence>
<evidence type="ECO:0000313" key="8">
    <source>
        <dbReference type="EMBL" id="BCB08585.1"/>
    </source>
</evidence>
<keyword evidence="5 6" id="KW-0472">Membrane</keyword>
<proteinExistence type="inferred from homology"/>
<accession>A0A6F8U6Q0</accession>
<evidence type="ECO:0000256" key="1">
    <source>
        <dbReference type="ARBA" id="ARBA00004141"/>
    </source>
</evidence>
<comment type="subcellular location">
    <subcellularLocation>
        <location evidence="1">Membrane</location>
        <topology evidence="1">Multi-pass membrane protein</topology>
    </subcellularLocation>
</comment>
<dbReference type="GO" id="GO:0005886">
    <property type="term" value="C:plasma membrane"/>
    <property type="evidence" value="ECO:0007669"/>
    <property type="project" value="TreeGrafter"/>
</dbReference>
<dbReference type="RefSeq" id="WP_172421306.1">
    <property type="nucleotide sequence ID" value="NZ_AP022843.1"/>
</dbReference>
<evidence type="ECO:0000256" key="4">
    <source>
        <dbReference type="ARBA" id="ARBA00022989"/>
    </source>
</evidence>
<dbReference type="Proteomes" id="UP000502259">
    <property type="component" value="Chromosome"/>
</dbReference>
<keyword evidence="9" id="KW-1185">Reference proteome</keyword>
<sequence length="128" mass="13895">MSTSRAEALQVLRFMAVGGAATATHMAVATLLYTIMQGRAIALANFMAWLVAFGVSFWGHQRVTFKQRTTLCRFLLMSLTGLAINYVILGLLLLTPLLPLIAMLTAIGTAAVSTYILAKYHTFALAKK</sequence>
<evidence type="ECO:0000313" key="9">
    <source>
        <dbReference type="Proteomes" id="UP000502259"/>
    </source>
</evidence>
<dbReference type="InterPro" id="IPR007267">
    <property type="entry name" value="GtrA_DPMS_TM"/>
</dbReference>
<dbReference type="InterPro" id="IPR051401">
    <property type="entry name" value="GtrA_CellWall_Glycosyl"/>
</dbReference>
<feature type="transmembrane region" description="Helical" evidence="6">
    <location>
        <begin position="12"/>
        <end position="35"/>
    </location>
</feature>
<feature type="domain" description="GtrA/DPMS transmembrane" evidence="7">
    <location>
        <begin position="13"/>
        <end position="123"/>
    </location>
</feature>
<name>A0A6F8U6Q0_9GAMM</name>
<feature type="transmembrane region" description="Helical" evidence="6">
    <location>
        <begin position="71"/>
        <end position="94"/>
    </location>
</feature>
<organism evidence="8 9">
    <name type="scientific">Halomonas hydrothermalis</name>
    <dbReference type="NCBI Taxonomy" id="115561"/>
    <lineage>
        <taxon>Bacteria</taxon>
        <taxon>Pseudomonadati</taxon>
        <taxon>Pseudomonadota</taxon>
        <taxon>Gammaproteobacteria</taxon>
        <taxon>Oceanospirillales</taxon>
        <taxon>Halomonadaceae</taxon>
        <taxon>Halomonas</taxon>
    </lineage>
</organism>
<feature type="transmembrane region" description="Helical" evidence="6">
    <location>
        <begin position="41"/>
        <end position="59"/>
    </location>
</feature>
<protein>
    <recommendedName>
        <fullName evidence="7">GtrA/DPMS transmembrane domain-containing protein</fullName>
    </recommendedName>
</protein>
<reference evidence="8 9" key="1">
    <citation type="submission" date="2020-03" db="EMBL/GenBank/DDBJ databases">
        <title>Complete Genome Sequence of Halomonas hydrothermalis Strain Slthf2, Halophilic Bacterium Isolated from Deep-Sea Hydrothermal-Vent Environments.</title>
        <authorList>
            <person name="Takeyama N."/>
            <person name="Huang M."/>
            <person name="Sato K."/>
            <person name="Galipon J."/>
            <person name="Arakawa K."/>
        </authorList>
    </citation>
    <scope>NUCLEOTIDE SEQUENCE [LARGE SCALE GENOMIC DNA]</scope>
    <source>
        <strain evidence="8 9">Slthf2</strain>
    </source>
</reference>
<evidence type="ECO:0000256" key="2">
    <source>
        <dbReference type="ARBA" id="ARBA00009399"/>
    </source>
</evidence>
<dbReference type="PANTHER" id="PTHR38459:SF1">
    <property type="entry name" value="PROPHAGE BACTOPRENOL-LINKED GLUCOSE TRANSLOCASE HOMOLOG"/>
    <property type="match status" value="1"/>
</dbReference>
<evidence type="ECO:0000256" key="3">
    <source>
        <dbReference type="ARBA" id="ARBA00022692"/>
    </source>
</evidence>
<evidence type="ECO:0000259" key="7">
    <source>
        <dbReference type="Pfam" id="PF04138"/>
    </source>
</evidence>
<dbReference type="PANTHER" id="PTHR38459">
    <property type="entry name" value="PROPHAGE BACTOPRENOL-LINKED GLUCOSE TRANSLOCASE HOMOLOG"/>
    <property type="match status" value="1"/>
</dbReference>
<dbReference type="Pfam" id="PF04138">
    <property type="entry name" value="GtrA_DPMS_TM"/>
    <property type="match status" value="1"/>
</dbReference>
<evidence type="ECO:0000256" key="6">
    <source>
        <dbReference type="SAM" id="Phobius"/>
    </source>
</evidence>
<feature type="transmembrane region" description="Helical" evidence="6">
    <location>
        <begin position="100"/>
        <end position="118"/>
    </location>
</feature>
<keyword evidence="4 6" id="KW-1133">Transmembrane helix</keyword>
<dbReference type="GO" id="GO:0000271">
    <property type="term" value="P:polysaccharide biosynthetic process"/>
    <property type="evidence" value="ECO:0007669"/>
    <property type="project" value="InterPro"/>
</dbReference>
<comment type="similarity">
    <text evidence="2">Belongs to the GtrA family.</text>
</comment>
<keyword evidence="3 6" id="KW-0812">Transmembrane</keyword>